<dbReference type="PANTHER" id="PTHR45695:SF15">
    <property type="entry name" value="OPSIN RH2"/>
    <property type="match status" value="1"/>
</dbReference>
<evidence type="ECO:0000256" key="7">
    <source>
        <dbReference type="ARBA" id="ARBA00023224"/>
    </source>
</evidence>
<dbReference type="Pfam" id="PF00001">
    <property type="entry name" value="7tm_1"/>
    <property type="match status" value="1"/>
</dbReference>
<feature type="transmembrane region" description="Helical" evidence="8">
    <location>
        <begin position="306"/>
        <end position="323"/>
    </location>
</feature>
<evidence type="ECO:0000256" key="2">
    <source>
        <dbReference type="ARBA" id="ARBA00022692"/>
    </source>
</evidence>
<protein>
    <submittedName>
        <fullName evidence="12">G_PROTEIN_RECEP_F1_2 domain-containing protein</fullName>
    </submittedName>
</protein>
<evidence type="ECO:0000256" key="8">
    <source>
        <dbReference type="SAM" id="Phobius"/>
    </source>
</evidence>
<feature type="transmembrane region" description="Helical" evidence="8">
    <location>
        <begin position="25"/>
        <end position="46"/>
    </location>
</feature>
<evidence type="ECO:0000256" key="1">
    <source>
        <dbReference type="ARBA" id="ARBA00004141"/>
    </source>
</evidence>
<organism evidence="12">
    <name type="scientific">Echinostoma caproni</name>
    <dbReference type="NCBI Taxonomy" id="27848"/>
    <lineage>
        <taxon>Eukaryota</taxon>
        <taxon>Metazoa</taxon>
        <taxon>Spiralia</taxon>
        <taxon>Lophotrochozoa</taxon>
        <taxon>Platyhelminthes</taxon>
        <taxon>Trematoda</taxon>
        <taxon>Digenea</taxon>
        <taxon>Plagiorchiida</taxon>
        <taxon>Echinostomata</taxon>
        <taxon>Echinostomatoidea</taxon>
        <taxon>Echinostomatidae</taxon>
        <taxon>Echinostoma</taxon>
    </lineage>
</organism>
<feature type="transmembrane region" description="Helical" evidence="8">
    <location>
        <begin position="107"/>
        <end position="128"/>
    </location>
</feature>
<comment type="subcellular location">
    <subcellularLocation>
        <location evidence="1">Membrane</location>
        <topology evidence="1">Multi-pass membrane protein</topology>
    </subcellularLocation>
</comment>
<dbReference type="PANTHER" id="PTHR45695">
    <property type="entry name" value="LEUCOKININ RECEPTOR-RELATED"/>
    <property type="match status" value="1"/>
</dbReference>
<evidence type="ECO:0000259" key="9">
    <source>
        <dbReference type="PROSITE" id="PS50262"/>
    </source>
</evidence>
<keyword evidence="7" id="KW-0807">Transducer</keyword>
<feature type="transmembrane region" description="Helical" evidence="8">
    <location>
        <begin position="58"/>
        <end position="77"/>
    </location>
</feature>
<evidence type="ECO:0000256" key="4">
    <source>
        <dbReference type="ARBA" id="ARBA00023040"/>
    </source>
</evidence>
<feature type="transmembrane region" description="Helical" evidence="8">
    <location>
        <begin position="201"/>
        <end position="225"/>
    </location>
</feature>
<evidence type="ECO:0000313" key="11">
    <source>
        <dbReference type="Proteomes" id="UP000272942"/>
    </source>
</evidence>
<evidence type="ECO:0000313" key="12">
    <source>
        <dbReference type="WBParaSite" id="ECPE_0000240501-mRNA-1"/>
    </source>
</evidence>
<reference evidence="10 11" key="2">
    <citation type="submission" date="2018-11" db="EMBL/GenBank/DDBJ databases">
        <authorList>
            <consortium name="Pathogen Informatics"/>
        </authorList>
    </citation>
    <scope>NUCLEOTIDE SEQUENCE [LARGE SCALE GENOMIC DNA]</scope>
    <source>
        <strain evidence="10 11">Egypt</strain>
    </source>
</reference>
<dbReference type="GO" id="GO:0004930">
    <property type="term" value="F:G protein-coupled receptor activity"/>
    <property type="evidence" value="ECO:0007669"/>
    <property type="project" value="UniProtKB-KW"/>
</dbReference>
<keyword evidence="3 8" id="KW-1133">Transmembrane helix</keyword>
<feature type="transmembrane region" description="Helical" evidence="8">
    <location>
        <begin position="251"/>
        <end position="274"/>
    </location>
</feature>
<dbReference type="EMBL" id="UZAN01039591">
    <property type="protein sequence ID" value="VDP66375.1"/>
    <property type="molecule type" value="Genomic_DNA"/>
</dbReference>
<evidence type="ECO:0000256" key="3">
    <source>
        <dbReference type="ARBA" id="ARBA00022989"/>
    </source>
</evidence>
<keyword evidence="6" id="KW-0675">Receptor</keyword>
<feature type="transmembrane region" description="Helical" evidence="8">
    <location>
        <begin position="149"/>
        <end position="167"/>
    </location>
</feature>
<reference evidence="12" key="1">
    <citation type="submission" date="2016-06" db="UniProtKB">
        <authorList>
            <consortium name="WormBaseParasite"/>
        </authorList>
    </citation>
    <scope>IDENTIFICATION</scope>
</reference>
<proteinExistence type="predicted"/>
<evidence type="ECO:0000313" key="10">
    <source>
        <dbReference type="EMBL" id="VDP66375.1"/>
    </source>
</evidence>
<keyword evidence="4" id="KW-0297">G-protein coupled receptor</keyword>
<dbReference type="PROSITE" id="PS50262">
    <property type="entry name" value="G_PROTEIN_RECEP_F1_2"/>
    <property type="match status" value="1"/>
</dbReference>
<dbReference type="AlphaFoldDB" id="A0A183A620"/>
<evidence type="ECO:0000256" key="6">
    <source>
        <dbReference type="ARBA" id="ARBA00023170"/>
    </source>
</evidence>
<dbReference type="WBParaSite" id="ECPE_0000240501-mRNA-1">
    <property type="protein sequence ID" value="ECPE_0000240501-mRNA-1"/>
    <property type="gene ID" value="ECPE_0000240501"/>
</dbReference>
<dbReference type="InterPro" id="IPR000276">
    <property type="entry name" value="GPCR_Rhodpsn"/>
</dbReference>
<keyword evidence="2 8" id="KW-0812">Transmembrane</keyword>
<sequence length="400" mass="45780">MTTVQTCSSKARPIEQILVYGFRAYVTPVIIVFGLIGNTLVITAFARMQRKSPCRFNMYAIAIAVAHTLELIFNAFLDDFLGRGLYWLSDCSLYLKVDVHSDFMCKFISYVPKTAALISTSLLIVFSIDRVLTVYKPLQFRGDHRLRTAGFGISFVYLISFMLYLPLPIQSGITINSEQSGVLSKECVYLDPLNIGTQYTLYLHIFGSNIIPSTIVLITNVMIFLKLRDLFRERTRLCMNMERSSAETRRVLGHLGMTTIFSVIMLPILIAILLRQHADYHNYHDIYPEYEKKLVQLSKLFSSVESIYFVTEFPTFYIFLPMFRSELRHMFTRPCARKPTDNVAQRLVKFTPRVMQSFIGDQARTTPSSSIRGTLIESVNTEDTNRHSLNVNSATGEKSY</sequence>
<gene>
    <name evidence="10" type="ORF">ECPE_LOCUS2405</name>
</gene>
<dbReference type="Gene3D" id="1.20.1070.10">
    <property type="entry name" value="Rhodopsin 7-helix transmembrane proteins"/>
    <property type="match status" value="1"/>
</dbReference>
<name>A0A183A620_9TREM</name>
<dbReference type="Proteomes" id="UP000272942">
    <property type="component" value="Unassembled WGS sequence"/>
</dbReference>
<feature type="domain" description="G-protein coupled receptors family 1 profile" evidence="9">
    <location>
        <begin position="37"/>
        <end position="309"/>
    </location>
</feature>
<dbReference type="OrthoDB" id="9990906at2759"/>
<keyword evidence="11" id="KW-1185">Reference proteome</keyword>
<dbReference type="SUPFAM" id="SSF81321">
    <property type="entry name" value="Family A G protein-coupled receptor-like"/>
    <property type="match status" value="1"/>
</dbReference>
<dbReference type="GO" id="GO:0005886">
    <property type="term" value="C:plasma membrane"/>
    <property type="evidence" value="ECO:0007669"/>
    <property type="project" value="TreeGrafter"/>
</dbReference>
<dbReference type="InterPro" id="IPR017452">
    <property type="entry name" value="GPCR_Rhodpsn_7TM"/>
</dbReference>
<keyword evidence="5 8" id="KW-0472">Membrane</keyword>
<evidence type="ECO:0000256" key="5">
    <source>
        <dbReference type="ARBA" id="ARBA00023136"/>
    </source>
</evidence>
<accession>A0A183A620</accession>
<dbReference type="PRINTS" id="PR00237">
    <property type="entry name" value="GPCRRHODOPSN"/>
</dbReference>